<dbReference type="AlphaFoldDB" id="A0A859DNJ2"/>
<organism evidence="1 3">
    <name type="scientific">Caproicibacterium lactatifermentans</name>
    <dbReference type="NCBI Taxonomy" id="2666138"/>
    <lineage>
        <taxon>Bacteria</taxon>
        <taxon>Bacillati</taxon>
        <taxon>Bacillota</taxon>
        <taxon>Clostridia</taxon>
        <taxon>Eubacteriales</taxon>
        <taxon>Oscillospiraceae</taxon>
        <taxon>Caproicibacterium</taxon>
    </lineage>
</organism>
<name>A0A859DNJ2_9FIRM</name>
<reference evidence="2" key="2">
    <citation type="journal article" date="2021" name="Appl. Environ. Microbiol.">
        <title>Adaptability of a Caproate-Producing Bacterium Contributes to Its Dominance in an Anaerobic Fermentation System.</title>
        <authorList>
            <person name="Wang H."/>
            <person name="Gu Y."/>
            <person name="Zhou W."/>
            <person name="Zhao D."/>
            <person name="Qiao Z."/>
            <person name="Zheng J."/>
            <person name="Gao J."/>
            <person name="Chen X."/>
            <person name="Ren C."/>
            <person name="Xu Y."/>
        </authorList>
    </citation>
    <scope>NUCLEOTIDE SEQUENCE</scope>
    <source>
        <strain evidence="2">JNU-WLY1368</strain>
    </source>
</reference>
<evidence type="ECO:0000313" key="4">
    <source>
        <dbReference type="Proteomes" id="UP000509623"/>
    </source>
</evidence>
<dbReference type="Pfam" id="PF25209">
    <property type="entry name" value="Phage_capsid_4"/>
    <property type="match status" value="1"/>
</dbReference>
<dbReference type="Proteomes" id="UP000501316">
    <property type="component" value="Chromosome"/>
</dbReference>
<dbReference type="SUPFAM" id="SSF56563">
    <property type="entry name" value="Major capsid protein gp5"/>
    <property type="match status" value="1"/>
</dbReference>
<sequence length="334" mass="36855">MAFYENLHLDKGMYGTGKSFTQVLEGLDSSENYRGTPLEDLDAYQRQLKRFDIHVSGAGSDRVEKFFQTGDSAALFPEYICRAVRQGMEQENLLPRLVATVTNVEGMDYRTIVSAPLEEEKKLKTVAEGAAIPQTVVRTQDHLVQLHKRGRMLVASYEALRFQHLDLFTVTLRQIGAYIVRAQMGDAVQVLLNGDDGTDKAEEISGEALSYDSLLKLWGKLSPYRMNVLLGGTAAVQKVLGLAEMRDAQAGLNFQGTGKMVSPMGAELLHVPDVPDGKLLGLDHTCALEMVQAGGVQTEYDKLIDRQLERATISTIAGFTKIFNGAVKMLDYTD</sequence>
<dbReference type="KEGG" id="clf:GJQ69_00625"/>
<reference evidence="2" key="3">
    <citation type="journal article" date="2022" name="Int. J. Syst. Evol. Microbiol.">
        <title>Caproicibacterium lactatifermentans sp. nov., isolated from pit clay used for the production of Chinese strong aroma-type liquor.</title>
        <authorList>
            <person name="Wang H."/>
            <person name="Gu Y."/>
            <person name="Zhao D."/>
            <person name="Qiao Z."/>
            <person name="Zheng J."/>
            <person name="Gao J."/>
            <person name="Ren C."/>
            <person name="Xu Y."/>
        </authorList>
    </citation>
    <scope>NUCLEOTIDE SEQUENCE</scope>
    <source>
        <strain evidence="2">JNU-WLY1368</strain>
    </source>
</reference>
<dbReference type="EMBL" id="CP046161">
    <property type="protein sequence ID" value="QKO30275.1"/>
    <property type="molecule type" value="Genomic_DNA"/>
</dbReference>
<protein>
    <submittedName>
        <fullName evidence="1">Phage major capsid protein</fullName>
    </submittedName>
</protein>
<accession>A0A859DNJ2</accession>
<gene>
    <name evidence="1" type="ORF">GJQ69_00625</name>
    <name evidence="2" type="ORF">GKP14_04145</name>
</gene>
<dbReference type="Proteomes" id="UP000509623">
    <property type="component" value="Chromosome"/>
</dbReference>
<dbReference type="EMBL" id="CP046051">
    <property type="protein sequence ID" value="QKN23119.1"/>
    <property type="molecule type" value="Genomic_DNA"/>
</dbReference>
<dbReference type="RefSeq" id="WP_086034935.1">
    <property type="nucleotide sequence ID" value="NZ_CP046051.1"/>
</dbReference>
<evidence type="ECO:0000313" key="2">
    <source>
        <dbReference type="EMBL" id="QKO30275.1"/>
    </source>
</evidence>
<evidence type="ECO:0000313" key="1">
    <source>
        <dbReference type="EMBL" id="QKN23119.1"/>
    </source>
</evidence>
<evidence type="ECO:0000313" key="3">
    <source>
        <dbReference type="Proteomes" id="UP000501316"/>
    </source>
</evidence>
<reference evidence="3 4" key="1">
    <citation type="submission" date="2019-11" db="EMBL/GenBank/DDBJ databases">
        <authorList>
            <person name="Ren C."/>
            <person name="Wang H."/>
            <person name="Xu Y."/>
        </authorList>
    </citation>
    <scope>NUCLEOTIDE SEQUENCE [LARGE SCALE GENOMIC DNA]</scope>
    <source>
        <strain evidence="4">JNU-WLY1368</strain>
        <strain evidence="1 3">LBM 19010</strain>
    </source>
</reference>
<proteinExistence type="predicted"/>
<keyword evidence="4" id="KW-1185">Reference proteome</keyword>